<dbReference type="SMART" id="SM00422">
    <property type="entry name" value="HTH_MERR"/>
    <property type="match status" value="1"/>
</dbReference>
<dbReference type="PRINTS" id="PR00040">
    <property type="entry name" value="HTHMERR"/>
</dbReference>
<dbReference type="RefSeq" id="WP_018031074.1">
    <property type="nucleotide sequence ID" value="NZ_JBGXSR010000008.1"/>
</dbReference>
<keyword evidence="1" id="KW-0238">DNA-binding</keyword>
<dbReference type="Gene3D" id="1.10.1660.10">
    <property type="match status" value="1"/>
</dbReference>
<protein>
    <submittedName>
        <fullName evidence="5">MerR family transcriptional regulator</fullName>
    </submittedName>
</protein>
<keyword evidence="3" id="KW-1133">Transmembrane helix</keyword>
<dbReference type="EMBL" id="LS483343">
    <property type="protein sequence ID" value="SQF38997.1"/>
    <property type="molecule type" value="Genomic_DNA"/>
</dbReference>
<dbReference type="STRING" id="1123303.GCA_000372425_01766"/>
<dbReference type="PANTHER" id="PTHR30204">
    <property type="entry name" value="REDOX-CYCLING DRUG-SENSING TRANSCRIPTIONAL ACTIVATOR SOXR"/>
    <property type="match status" value="1"/>
</dbReference>
<dbReference type="KEGG" id="sfer:NCTC12278_00072"/>
<evidence type="ECO:0000256" key="1">
    <source>
        <dbReference type="ARBA" id="ARBA00023125"/>
    </source>
</evidence>
<evidence type="ECO:0000313" key="6">
    <source>
        <dbReference type="Proteomes" id="UP000249495"/>
    </source>
</evidence>
<reference evidence="5 6" key="1">
    <citation type="submission" date="2018-06" db="EMBL/GenBank/DDBJ databases">
        <authorList>
            <consortium name="Pathogen Informatics"/>
            <person name="Doyle S."/>
        </authorList>
    </citation>
    <scope>NUCLEOTIDE SEQUENCE [LARGE SCALE GENOMIC DNA]</scope>
    <source>
        <strain evidence="5 6">NCTC12278</strain>
    </source>
</reference>
<organism evidence="5 6">
    <name type="scientific">Streptococcus ferus</name>
    <dbReference type="NCBI Taxonomy" id="1345"/>
    <lineage>
        <taxon>Bacteria</taxon>
        <taxon>Bacillati</taxon>
        <taxon>Bacillota</taxon>
        <taxon>Bacilli</taxon>
        <taxon>Lactobacillales</taxon>
        <taxon>Streptococcaceae</taxon>
        <taxon>Streptococcus</taxon>
    </lineage>
</organism>
<dbReference type="InterPro" id="IPR000551">
    <property type="entry name" value="MerR-type_HTH_dom"/>
</dbReference>
<keyword evidence="3" id="KW-0472">Membrane</keyword>
<evidence type="ECO:0000259" key="4">
    <source>
        <dbReference type="PROSITE" id="PS50937"/>
    </source>
</evidence>
<accession>A0A2X3W059</accession>
<dbReference type="GO" id="GO:0003700">
    <property type="term" value="F:DNA-binding transcription factor activity"/>
    <property type="evidence" value="ECO:0007669"/>
    <property type="project" value="InterPro"/>
</dbReference>
<dbReference type="PANTHER" id="PTHR30204:SF96">
    <property type="entry name" value="CHROMOSOME-ANCHORING PROTEIN RACA"/>
    <property type="match status" value="1"/>
</dbReference>
<dbReference type="InterPro" id="IPR009061">
    <property type="entry name" value="DNA-bd_dom_put_sf"/>
</dbReference>
<dbReference type="AlphaFoldDB" id="A0A2X3W059"/>
<sequence length="246" mass="28836">MSAFTTGELAKACQVSVRTVQYYDQRGILRPSAFSQGGRRLYDEKDLQRLQLICFLRDLDFSIEQIRKILDEDNRSKVLTVILDQQIKDLREEVDKKRQKLDSLVNLSKDLSLWEDLSEDSLTDVTIKMRTNQKQRHLYVLMISLGMFGNVLLWGSLWLSFVWGSIFPAIIGFLLSSVYVSFLVRYFYRQVAYICPECHRIFRPPFKSFFLASHTPRTRKLTCPQCHKRSHCIEIMAVNQEETHVL</sequence>
<keyword evidence="3" id="KW-0812">Transmembrane</keyword>
<dbReference type="InterPro" id="IPR047057">
    <property type="entry name" value="MerR_fam"/>
</dbReference>
<dbReference type="PROSITE" id="PS50937">
    <property type="entry name" value="HTH_MERR_2"/>
    <property type="match status" value="1"/>
</dbReference>
<name>A0A2X3W059_9STRE</name>
<dbReference type="Proteomes" id="UP000249495">
    <property type="component" value="Chromosome 1"/>
</dbReference>
<evidence type="ECO:0000256" key="2">
    <source>
        <dbReference type="SAM" id="Coils"/>
    </source>
</evidence>
<feature type="transmembrane region" description="Helical" evidence="3">
    <location>
        <begin position="138"/>
        <end position="159"/>
    </location>
</feature>
<dbReference type="OrthoDB" id="1894615at2"/>
<dbReference type="SUPFAM" id="SSF46955">
    <property type="entry name" value="Putative DNA-binding domain"/>
    <property type="match status" value="1"/>
</dbReference>
<proteinExistence type="predicted"/>
<dbReference type="GO" id="GO:0003677">
    <property type="term" value="F:DNA binding"/>
    <property type="evidence" value="ECO:0007669"/>
    <property type="project" value="UniProtKB-KW"/>
</dbReference>
<feature type="transmembrane region" description="Helical" evidence="3">
    <location>
        <begin position="165"/>
        <end position="184"/>
    </location>
</feature>
<gene>
    <name evidence="5" type="primary">mta_1</name>
    <name evidence="5" type="ORF">NCTC12278_00072</name>
</gene>
<dbReference type="Pfam" id="PF13411">
    <property type="entry name" value="MerR_1"/>
    <property type="match status" value="1"/>
</dbReference>
<dbReference type="CDD" id="cd01106">
    <property type="entry name" value="HTH_TipAL-Mta"/>
    <property type="match status" value="1"/>
</dbReference>
<evidence type="ECO:0000313" key="5">
    <source>
        <dbReference type="EMBL" id="SQF38997.1"/>
    </source>
</evidence>
<feature type="coiled-coil region" evidence="2">
    <location>
        <begin position="80"/>
        <end position="107"/>
    </location>
</feature>
<evidence type="ECO:0000256" key="3">
    <source>
        <dbReference type="SAM" id="Phobius"/>
    </source>
</evidence>
<feature type="domain" description="HTH merR-type" evidence="4">
    <location>
        <begin position="3"/>
        <end position="72"/>
    </location>
</feature>
<keyword evidence="6" id="KW-1185">Reference proteome</keyword>
<keyword evidence="2" id="KW-0175">Coiled coil</keyword>